<name>A0A3V5VQE4_SALET</name>
<dbReference type="AlphaFoldDB" id="A0A3V5VQE4"/>
<dbReference type="InterPro" id="IPR058601">
    <property type="entry name" value="Phage_phiTE_015-like"/>
</dbReference>
<organism evidence="1">
    <name type="scientific">Salmonella enterica subsp. enterica serovar Ohio</name>
    <dbReference type="NCBI Taxonomy" id="117541"/>
    <lineage>
        <taxon>Bacteria</taxon>
        <taxon>Pseudomonadati</taxon>
        <taxon>Pseudomonadota</taxon>
        <taxon>Gammaproteobacteria</taxon>
        <taxon>Enterobacterales</taxon>
        <taxon>Enterobacteriaceae</taxon>
        <taxon>Salmonella</taxon>
    </lineage>
</organism>
<gene>
    <name evidence="1" type="ORF">AHQ53_24825</name>
</gene>
<protein>
    <submittedName>
        <fullName evidence="1">Uncharacterized protein</fullName>
    </submittedName>
</protein>
<dbReference type="EMBL" id="AAHJJF010000061">
    <property type="protein sequence ID" value="EBW8258515.1"/>
    <property type="molecule type" value="Genomic_DNA"/>
</dbReference>
<reference evidence="1" key="1">
    <citation type="submission" date="2018-07" db="EMBL/GenBank/DDBJ databases">
        <authorList>
            <consortium name="GenomeTrakr network: Whole genome sequencing for foodborne pathogen traceback"/>
        </authorList>
    </citation>
    <scope>NUCLEOTIDE SEQUENCE</scope>
    <source>
        <strain evidence="1">FDA00000090</strain>
    </source>
</reference>
<comment type="caution">
    <text evidence="1">The sequence shown here is derived from an EMBL/GenBank/DDBJ whole genome shotgun (WGS) entry which is preliminary data.</text>
</comment>
<sequence>MKVMQIKVELAWEAWQASREAIEIKLDDKVMVEDEFDKGHNCAIDYCADAIRAAGIKVKE</sequence>
<accession>A0A3V5VQE4</accession>
<proteinExistence type="predicted"/>
<dbReference type="Pfam" id="PF26207">
    <property type="entry name" value="Phage_phiTE_015"/>
    <property type="match status" value="1"/>
</dbReference>
<evidence type="ECO:0000313" key="1">
    <source>
        <dbReference type="EMBL" id="EBW8258515.1"/>
    </source>
</evidence>